<dbReference type="Proteomes" id="UP000319103">
    <property type="component" value="Unassembled WGS sequence"/>
</dbReference>
<dbReference type="OrthoDB" id="3436866at2"/>
<dbReference type="AlphaFoldDB" id="A0A540W9W6"/>
<accession>A0A540W9W6</accession>
<protein>
    <submittedName>
        <fullName evidence="2">DUF397 domain-containing protein</fullName>
    </submittedName>
</protein>
<sequence>MSSSKAIVLPSGAIKSSHSGANGNGCVSLRADGDAVVIAHSVRPELGSVAFTPHELAAFILGVRDGEFDHLADFSEFER</sequence>
<evidence type="ECO:0000259" key="1">
    <source>
        <dbReference type="Pfam" id="PF04149"/>
    </source>
</evidence>
<evidence type="ECO:0000313" key="2">
    <source>
        <dbReference type="EMBL" id="TQF05819.1"/>
    </source>
</evidence>
<comment type="caution">
    <text evidence="2">The sequence shown here is derived from an EMBL/GenBank/DDBJ whole genome shotgun (WGS) entry which is preliminary data.</text>
</comment>
<keyword evidence="3" id="KW-1185">Reference proteome</keyword>
<dbReference type="EMBL" id="VIGB01000003">
    <property type="protein sequence ID" value="TQF05819.1"/>
    <property type="molecule type" value="Genomic_DNA"/>
</dbReference>
<dbReference type="RefSeq" id="WP_141636273.1">
    <property type="nucleotide sequence ID" value="NZ_VIGB01000003.1"/>
</dbReference>
<feature type="domain" description="DUF397" evidence="1">
    <location>
        <begin position="15"/>
        <end position="64"/>
    </location>
</feature>
<dbReference type="InterPro" id="IPR007278">
    <property type="entry name" value="DUF397"/>
</dbReference>
<name>A0A540W9W6_9ACTN</name>
<dbReference type="Pfam" id="PF04149">
    <property type="entry name" value="DUF397"/>
    <property type="match status" value="1"/>
</dbReference>
<organism evidence="2 3">
    <name type="scientific">Kitasatospora acidiphila</name>
    <dbReference type="NCBI Taxonomy" id="2567942"/>
    <lineage>
        <taxon>Bacteria</taxon>
        <taxon>Bacillati</taxon>
        <taxon>Actinomycetota</taxon>
        <taxon>Actinomycetes</taxon>
        <taxon>Kitasatosporales</taxon>
        <taxon>Streptomycetaceae</taxon>
        <taxon>Kitasatospora</taxon>
    </lineage>
</organism>
<proteinExistence type="predicted"/>
<reference evidence="2 3" key="1">
    <citation type="submission" date="2019-06" db="EMBL/GenBank/DDBJ databases">
        <title>Description of Kitasatospora acidophila sp. nov. isolated from pine grove soil, and reclassification of Streptomyces novaecaesareae to Kitasatospora novaeceasareae comb. nov.</title>
        <authorList>
            <person name="Kim M.J."/>
        </authorList>
    </citation>
    <scope>NUCLEOTIDE SEQUENCE [LARGE SCALE GENOMIC DNA]</scope>
    <source>
        <strain evidence="2 3">MMS16-CNU292</strain>
    </source>
</reference>
<evidence type="ECO:0000313" key="3">
    <source>
        <dbReference type="Proteomes" id="UP000319103"/>
    </source>
</evidence>
<gene>
    <name evidence="2" type="ORF">E6W39_30800</name>
</gene>